<evidence type="ECO:0000313" key="2">
    <source>
        <dbReference type="Proteomes" id="UP000886501"/>
    </source>
</evidence>
<protein>
    <submittedName>
        <fullName evidence="1">Uncharacterized protein</fullName>
    </submittedName>
</protein>
<evidence type="ECO:0000313" key="1">
    <source>
        <dbReference type="EMBL" id="KAF9648539.1"/>
    </source>
</evidence>
<reference evidence="1" key="1">
    <citation type="submission" date="2019-10" db="EMBL/GenBank/DDBJ databases">
        <authorList>
            <consortium name="DOE Joint Genome Institute"/>
            <person name="Kuo A."/>
            <person name="Miyauchi S."/>
            <person name="Kiss E."/>
            <person name="Drula E."/>
            <person name="Kohler A."/>
            <person name="Sanchez-Garcia M."/>
            <person name="Andreopoulos B."/>
            <person name="Barry K.W."/>
            <person name="Bonito G."/>
            <person name="Buee M."/>
            <person name="Carver A."/>
            <person name="Chen C."/>
            <person name="Cichocki N."/>
            <person name="Clum A."/>
            <person name="Culley D."/>
            <person name="Crous P.W."/>
            <person name="Fauchery L."/>
            <person name="Girlanda M."/>
            <person name="Hayes R."/>
            <person name="Keri Z."/>
            <person name="Labutti K."/>
            <person name="Lipzen A."/>
            <person name="Lombard V."/>
            <person name="Magnuson J."/>
            <person name="Maillard F."/>
            <person name="Morin E."/>
            <person name="Murat C."/>
            <person name="Nolan M."/>
            <person name="Ohm R."/>
            <person name="Pangilinan J."/>
            <person name="Pereira M."/>
            <person name="Perotto S."/>
            <person name="Peter M."/>
            <person name="Riley R."/>
            <person name="Sitrit Y."/>
            <person name="Stielow B."/>
            <person name="Szollosi G."/>
            <person name="Zifcakova L."/>
            <person name="Stursova M."/>
            <person name="Spatafora J.W."/>
            <person name="Tedersoo L."/>
            <person name="Vaario L.-M."/>
            <person name="Yamada A."/>
            <person name="Yan M."/>
            <person name="Wang P."/>
            <person name="Xu J."/>
            <person name="Bruns T."/>
            <person name="Baldrian P."/>
            <person name="Vilgalys R."/>
            <person name="Henrissat B."/>
            <person name="Grigoriev I.V."/>
            <person name="Hibbett D."/>
            <person name="Nagy L.G."/>
            <person name="Martin F.M."/>
        </authorList>
    </citation>
    <scope>NUCLEOTIDE SEQUENCE</scope>
    <source>
        <strain evidence="1">P2</strain>
    </source>
</reference>
<dbReference type="EMBL" id="MU118012">
    <property type="protein sequence ID" value="KAF9648539.1"/>
    <property type="molecule type" value="Genomic_DNA"/>
</dbReference>
<name>A0ACB6ZG49_THEGA</name>
<accession>A0ACB6ZG49</accession>
<reference evidence="1" key="2">
    <citation type="journal article" date="2020" name="Nat. Commun.">
        <title>Large-scale genome sequencing of mycorrhizal fungi provides insights into the early evolution of symbiotic traits.</title>
        <authorList>
            <person name="Miyauchi S."/>
            <person name="Kiss E."/>
            <person name="Kuo A."/>
            <person name="Drula E."/>
            <person name="Kohler A."/>
            <person name="Sanchez-Garcia M."/>
            <person name="Morin E."/>
            <person name="Andreopoulos B."/>
            <person name="Barry K.W."/>
            <person name="Bonito G."/>
            <person name="Buee M."/>
            <person name="Carver A."/>
            <person name="Chen C."/>
            <person name="Cichocki N."/>
            <person name="Clum A."/>
            <person name="Culley D."/>
            <person name="Crous P.W."/>
            <person name="Fauchery L."/>
            <person name="Girlanda M."/>
            <person name="Hayes R.D."/>
            <person name="Keri Z."/>
            <person name="LaButti K."/>
            <person name="Lipzen A."/>
            <person name="Lombard V."/>
            <person name="Magnuson J."/>
            <person name="Maillard F."/>
            <person name="Murat C."/>
            <person name="Nolan M."/>
            <person name="Ohm R.A."/>
            <person name="Pangilinan J."/>
            <person name="Pereira M.F."/>
            <person name="Perotto S."/>
            <person name="Peter M."/>
            <person name="Pfister S."/>
            <person name="Riley R."/>
            <person name="Sitrit Y."/>
            <person name="Stielow J.B."/>
            <person name="Szollosi G."/>
            <person name="Zifcakova L."/>
            <person name="Stursova M."/>
            <person name="Spatafora J.W."/>
            <person name="Tedersoo L."/>
            <person name="Vaario L.M."/>
            <person name="Yamada A."/>
            <person name="Yan M."/>
            <person name="Wang P."/>
            <person name="Xu J."/>
            <person name="Bruns T."/>
            <person name="Baldrian P."/>
            <person name="Vilgalys R."/>
            <person name="Dunand C."/>
            <person name="Henrissat B."/>
            <person name="Grigoriev I.V."/>
            <person name="Hibbett D."/>
            <person name="Nagy L.G."/>
            <person name="Martin F.M."/>
        </authorList>
    </citation>
    <scope>NUCLEOTIDE SEQUENCE</scope>
    <source>
        <strain evidence="1">P2</strain>
    </source>
</reference>
<proteinExistence type="predicted"/>
<sequence length="204" mass="22646">MLERGGPVSDRWTTAPGRATSWHSSSSSDQNLSMGDGSPMRQISLSSGHQDHRSFDTVDQLRRSESQMRSRGRSSSRRSIQVQPPDLVDPTPSPESLENRTRSPGATSQESRDGQATQPPFEQRNRSSGHAKASLRPSSRSFPRRHRSPSNTSNLPFPKSAFYSWGRYASSWDEQPPPPVPPLPPLPQNLPCELDTHHLINSVS</sequence>
<gene>
    <name evidence="1" type="ORF">BDM02DRAFT_2243567</name>
</gene>
<organism evidence="1 2">
    <name type="scientific">Thelephora ganbajun</name>
    <name type="common">Ganba fungus</name>
    <dbReference type="NCBI Taxonomy" id="370292"/>
    <lineage>
        <taxon>Eukaryota</taxon>
        <taxon>Fungi</taxon>
        <taxon>Dikarya</taxon>
        <taxon>Basidiomycota</taxon>
        <taxon>Agaricomycotina</taxon>
        <taxon>Agaricomycetes</taxon>
        <taxon>Thelephorales</taxon>
        <taxon>Thelephoraceae</taxon>
        <taxon>Thelephora</taxon>
    </lineage>
</organism>
<dbReference type="Proteomes" id="UP000886501">
    <property type="component" value="Unassembled WGS sequence"/>
</dbReference>
<comment type="caution">
    <text evidence="1">The sequence shown here is derived from an EMBL/GenBank/DDBJ whole genome shotgun (WGS) entry which is preliminary data.</text>
</comment>
<keyword evidence="2" id="KW-1185">Reference proteome</keyword>